<keyword evidence="3" id="KW-0540">Nuclease</keyword>
<feature type="domain" description="Reverse transcriptase" evidence="7">
    <location>
        <begin position="126"/>
        <end position="305"/>
    </location>
</feature>
<evidence type="ECO:0000259" key="7">
    <source>
        <dbReference type="PROSITE" id="PS50878"/>
    </source>
</evidence>
<dbReference type="InterPro" id="IPR000477">
    <property type="entry name" value="RT_dom"/>
</dbReference>
<keyword evidence="5" id="KW-0378">Hydrolase</keyword>
<dbReference type="Pfam" id="PF17917">
    <property type="entry name" value="RT_RNaseH"/>
    <property type="match status" value="1"/>
</dbReference>
<dbReference type="InterPro" id="IPR041373">
    <property type="entry name" value="RT_RNaseH"/>
</dbReference>
<accession>A0A0F7SV83</accession>
<dbReference type="CDD" id="cd09274">
    <property type="entry name" value="RNase_HI_RT_Ty3"/>
    <property type="match status" value="1"/>
</dbReference>
<dbReference type="PROSITE" id="PS50878">
    <property type="entry name" value="RT_POL"/>
    <property type="match status" value="1"/>
</dbReference>
<dbReference type="GO" id="GO:0004519">
    <property type="term" value="F:endonuclease activity"/>
    <property type="evidence" value="ECO:0007669"/>
    <property type="project" value="UniProtKB-KW"/>
</dbReference>
<dbReference type="InterPro" id="IPR050951">
    <property type="entry name" value="Retrovirus_Pol_polyprotein"/>
</dbReference>
<keyword evidence="2" id="KW-0548">Nucleotidyltransferase</keyword>
<evidence type="ECO:0000256" key="6">
    <source>
        <dbReference type="ARBA" id="ARBA00022918"/>
    </source>
</evidence>
<dbReference type="GO" id="GO:0016787">
    <property type="term" value="F:hydrolase activity"/>
    <property type="evidence" value="ECO:0007669"/>
    <property type="project" value="UniProtKB-KW"/>
</dbReference>
<evidence type="ECO:0000256" key="2">
    <source>
        <dbReference type="ARBA" id="ARBA00022695"/>
    </source>
</evidence>
<dbReference type="GO" id="GO:0003964">
    <property type="term" value="F:RNA-directed DNA polymerase activity"/>
    <property type="evidence" value="ECO:0007669"/>
    <property type="project" value="UniProtKB-KW"/>
</dbReference>
<keyword evidence="1" id="KW-0808">Transferase</keyword>
<evidence type="ECO:0000256" key="1">
    <source>
        <dbReference type="ARBA" id="ARBA00022679"/>
    </source>
</evidence>
<dbReference type="PANTHER" id="PTHR37984">
    <property type="entry name" value="PROTEIN CBG26694"/>
    <property type="match status" value="1"/>
</dbReference>
<dbReference type="Gene3D" id="3.30.70.270">
    <property type="match status" value="2"/>
</dbReference>
<dbReference type="Pfam" id="PF00078">
    <property type="entry name" value="RVT_1"/>
    <property type="match status" value="1"/>
</dbReference>
<dbReference type="FunFam" id="3.30.70.270:FF:000020">
    <property type="entry name" value="Transposon Tf2-6 polyprotein-like Protein"/>
    <property type="match status" value="1"/>
</dbReference>
<dbReference type="Gene3D" id="3.10.10.10">
    <property type="entry name" value="HIV Type 1 Reverse Transcriptase, subunit A, domain 1"/>
    <property type="match status" value="1"/>
</dbReference>
<name>A0A0F7SV83_PHARH</name>
<reference evidence="8" key="1">
    <citation type="submission" date="2014-08" db="EMBL/GenBank/DDBJ databases">
        <authorList>
            <person name="Sharma Rahul"/>
            <person name="Thines Marco"/>
        </authorList>
    </citation>
    <scope>NUCLEOTIDE SEQUENCE</scope>
</reference>
<keyword evidence="4" id="KW-0255">Endonuclease</keyword>
<dbReference type="AlphaFoldDB" id="A0A0F7SV83"/>
<dbReference type="Gene3D" id="3.10.20.370">
    <property type="match status" value="1"/>
</dbReference>
<evidence type="ECO:0000313" key="8">
    <source>
        <dbReference type="EMBL" id="CED84440.1"/>
    </source>
</evidence>
<keyword evidence="6" id="KW-0695">RNA-directed DNA polymerase</keyword>
<dbReference type="EMBL" id="LN483166">
    <property type="protein sequence ID" value="CED84440.1"/>
    <property type="molecule type" value="Genomic_DNA"/>
</dbReference>
<evidence type="ECO:0000256" key="3">
    <source>
        <dbReference type="ARBA" id="ARBA00022722"/>
    </source>
</evidence>
<dbReference type="CDD" id="cd01647">
    <property type="entry name" value="RT_LTR"/>
    <property type="match status" value="1"/>
</dbReference>
<proteinExistence type="predicted"/>
<dbReference type="InterPro" id="IPR043128">
    <property type="entry name" value="Rev_trsase/Diguanyl_cyclase"/>
</dbReference>
<dbReference type="PANTHER" id="PTHR37984:SF5">
    <property type="entry name" value="PROTEIN NYNRIN-LIKE"/>
    <property type="match status" value="1"/>
</dbReference>
<evidence type="ECO:0000256" key="4">
    <source>
        <dbReference type="ARBA" id="ARBA00022759"/>
    </source>
</evidence>
<evidence type="ECO:0000256" key="5">
    <source>
        <dbReference type="ARBA" id="ARBA00022801"/>
    </source>
</evidence>
<organism evidence="8">
    <name type="scientific">Phaffia rhodozyma</name>
    <name type="common">Yeast</name>
    <name type="synonym">Xanthophyllomyces dendrorhous</name>
    <dbReference type="NCBI Taxonomy" id="264483"/>
    <lineage>
        <taxon>Eukaryota</taxon>
        <taxon>Fungi</taxon>
        <taxon>Dikarya</taxon>
        <taxon>Basidiomycota</taxon>
        <taxon>Agaricomycotina</taxon>
        <taxon>Tremellomycetes</taxon>
        <taxon>Cystofilobasidiales</taxon>
        <taxon>Mrakiaceae</taxon>
        <taxon>Phaffia</taxon>
    </lineage>
</organism>
<dbReference type="InterPro" id="IPR043502">
    <property type="entry name" value="DNA/RNA_pol_sf"/>
</dbReference>
<sequence length="638" mass="72524">MAYFANTILLRHSRHPVPVLLQISPPMVPTPVLVQAASADLAMNPEMTDNTDPASVPDPATNPVVPSKYTAYADVFSKTEADKLPPHRLYDHAIDLEQGSIPPFGALYPLSETELIALREWLDENLAKGFIRSSKSPAGSPILFVKKKDGSLRLCVDYRKLNSITIKNRAALPLIGESIDRLRQARIFTKLDLRGAYNLVRIKEGDEWKTAFRTRYGHFESLVMPFGLTNAPATFQEFMNDIFRDLLDDFVIIYLDDILIFSADPSQHEEHVKEVLSRLRDHKLYAKLEKCEFDTDHWEFLGFVVSDHGVTMDKGKVQTVLDWPEPTSIKQLQAFLGFANFYRRFIPCYSRTCVALTRLRKKDVRFSFDQSARKAFETLKNSFASASVLAHFDPEKPISLETDASGFAIAGVLSQPDTDGRSRPIAFHSRKMNPAECNYEIYDKELLAIVDSFKVWRHDLEGSQHPIQIYSDHKNLQYFHSTKMLNRRQVRWSMVLNSYKYVFNFRPGKKNTKVSAFTRRHDYTEGGNARASDEAPQLLLRPVEVSPFETDGAMEDSADNNPENALENITDSATSDIATRVKAGYQTDNYLTELLPFLKNPSRQAPVQLTKQLKKLTLEPDGLILYQGLVYVPDDQDL</sequence>
<protein>
    <submittedName>
        <fullName evidence="8">Retrotransposon nucleocapsid protein</fullName>
    </submittedName>
</protein>
<dbReference type="SUPFAM" id="SSF56672">
    <property type="entry name" value="DNA/RNA polymerases"/>
    <property type="match status" value="1"/>
</dbReference>